<accession>A0A4C1V4Y8</accession>
<name>A0A4C1V4Y8_EUMVA</name>
<protein>
    <submittedName>
        <fullName evidence="1">Uncharacterized protein</fullName>
    </submittedName>
</protein>
<proteinExistence type="predicted"/>
<dbReference type="EMBL" id="BGZK01000275">
    <property type="protein sequence ID" value="GBP33570.1"/>
    <property type="molecule type" value="Genomic_DNA"/>
</dbReference>
<reference evidence="1 2" key="1">
    <citation type="journal article" date="2019" name="Commun. Biol.">
        <title>The bagworm genome reveals a unique fibroin gene that provides high tensile strength.</title>
        <authorList>
            <person name="Kono N."/>
            <person name="Nakamura H."/>
            <person name="Ohtoshi R."/>
            <person name="Tomita M."/>
            <person name="Numata K."/>
            <person name="Arakawa K."/>
        </authorList>
    </citation>
    <scope>NUCLEOTIDE SEQUENCE [LARGE SCALE GENOMIC DNA]</scope>
</reference>
<evidence type="ECO:0000313" key="1">
    <source>
        <dbReference type="EMBL" id="GBP33570.1"/>
    </source>
</evidence>
<comment type="caution">
    <text evidence="1">The sequence shown here is derived from an EMBL/GenBank/DDBJ whole genome shotgun (WGS) entry which is preliminary data.</text>
</comment>
<gene>
    <name evidence="1" type="ORF">EVAR_28726_1</name>
</gene>
<dbReference type="AlphaFoldDB" id="A0A4C1V4Y8"/>
<organism evidence="1 2">
    <name type="scientific">Eumeta variegata</name>
    <name type="common">Bagworm moth</name>
    <name type="synonym">Eumeta japonica</name>
    <dbReference type="NCBI Taxonomy" id="151549"/>
    <lineage>
        <taxon>Eukaryota</taxon>
        <taxon>Metazoa</taxon>
        <taxon>Ecdysozoa</taxon>
        <taxon>Arthropoda</taxon>
        <taxon>Hexapoda</taxon>
        <taxon>Insecta</taxon>
        <taxon>Pterygota</taxon>
        <taxon>Neoptera</taxon>
        <taxon>Endopterygota</taxon>
        <taxon>Lepidoptera</taxon>
        <taxon>Glossata</taxon>
        <taxon>Ditrysia</taxon>
        <taxon>Tineoidea</taxon>
        <taxon>Psychidae</taxon>
        <taxon>Oiketicinae</taxon>
        <taxon>Eumeta</taxon>
    </lineage>
</organism>
<dbReference type="Proteomes" id="UP000299102">
    <property type="component" value="Unassembled WGS sequence"/>
</dbReference>
<evidence type="ECO:0000313" key="2">
    <source>
        <dbReference type="Proteomes" id="UP000299102"/>
    </source>
</evidence>
<keyword evidence="2" id="KW-1185">Reference proteome</keyword>
<sequence length="90" mass="10205">MRSNSFLGDHDITAAVRVCDSVFVAPAGRWCDVTMFTPPLGASRHLNAESDYGTRHNRRKRIEMQRVTAGSETIEETELKCRGRPRDLKQ</sequence>